<feature type="domain" description="Glycosyltransferase 2-like" evidence="1">
    <location>
        <begin position="7"/>
        <end position="131"/>
    </location>
</feature>
<dbReference type="SUPFAM" id="SSF53448">
    <property type="entry name" value="Nucleotide-diphospho-sugar transferases"/>
    <property type="match status" value="1"/>
</dbReference>
<dbReference type="PANTHER" id="PTHR22916">
    <property type="entry name" value="GLYCOSYLTRANSFERASE"/>
    <property type="match status" value="1"/>
</dbReference>
<protein>
    <submittedName>
        <fullName evidence="2">Glycosyl transferase family 2</fullName>
    </submittedName>
</protein>
<dbReference type="EMBL" id="CP001681">
    <property type="protein sequence ID" value="ACU06080.1"/>
    <property type="molecule type" value="Genomic_DNA"/>
</dbReference>
<dbReference type="OrthoDB" id="9788101at2"/>
<dbReference type="RefSeq" id="WP_015809689.1">
    <property type="nucleotide sequence ID" value="NC_013061.1"/>
</dbReference>
<dbReference type="eggNOG" id="COG1215">
    <property type="taxonomic scope" value="Bacteria"/>
</dbReference>
<dbReference type="AlphaFoldDB" id="C6XVK5"/>
<proteinExistence type="predicted"/>
<dbReference type="CDD" id="cd06433">
    <property type="entry name" value="GT_2_WfgS_like"/>
    <property type="match status" value="1"/>
</dbReference>
<dbReference type="Proteomes" id="UP000000852">
    <property type="component" value="Chromosome"/>
</dbReference>
<dbReference type="InterPro" id="IPR001173">
    <property type="entry name" value="Glyco_trans_2-like"/>
</dbReference>
<accession>C6XVK5</accession>
<name>C6XVK5_PEDHD</name>
<sequence>MLNVKISLITVSYNAELTIQRCIDSVIRQTYKHIEYIIIDGNSSDKTRQIVLNNRAHIQLFRSEPDHGIFDAMNKGISMCTGDVIGMLNADDYLDNEHVLNEIASSFIKNDPDLLYADLDYVNKNGKVIRSWRSGHYRPNKFNWGWMPPHPTFYVKRGLFDKFGLYNFSYGTAADYELMLRFMYLNRAKVFYLNKVIVKMSLGGVSNQNLTNRIKAWRNDLKAMKQHGINVPVFGLIMKPLRKITQFAG</sequence>
<keyword evidence="3" id="KW-1185">Reference proteome</keyword>
<evidence type="ECO:0000259" key="1">
    <source>
        <dbReference type="Pfam" id="PF00535"/>
    </source>
</evidence>
<dbReference type="Gene3D" id="3.90.550.10">
    <property type="entry name" value="Spore Coat Polysaccharide Biosynthesis Protein SpsA, Chain A"/>
    <property type="match status" value="1"/>
</dbReference>
<dbReference type="InterPro" id="IPR029044">
    <property type="entry name" value="Nucleotide-diphossugar_trans"/>
</dbReference>
<keyword evidence="2" id="KW-0808">Transferase</keyword>
<dbReference type="HOGENOM" id="CLU_025996_21_1_10"/>
<dbReference type="GO" id="GO:0016758">
    <property type="term" value="F:hexosyltransferase activity"/>
    <property type="evidence" value="ECO:0007669"/>
    <property type="project" value="UniProtKB-ARBA"/>
</dbReference>
<evidence type="ECO:0000313" key="2">
    <source>
        <dbReference type="EMBL" id="ACU06080.1"/>
    </source>
</evidence>
<reference evidence="2 3" key="1">
    <citation type="journal article" date="2009" name="Stand. Genomic Sci.">
        <title>Complete genome sequence of Pedobacter heparinus type strain (HIM 762-3).</title>
        <authorList>
            <person name="Han C."/>
            <person name="Spring S."/>
            <person name="Lapidus A."/>
            <person name="Del Rio T.G."/>
            <person name="Tice H."/>
            <person name="Copeland A."/>
            <person name="Cheng J.F."/>
            <person name="Lucas S."/>
            <person name="Chen F."/>
            <person name="Nolan M."/>
            <person name="Bruce D."/>
            <person name="Goodwin L."/>
            <person name="Pitluck S."/>
            <person name="Ivanova N."/>
            <person name="Mavromatis K."/>
            <person name="Mikhailova N."/>
            <person name="Pati A."/>
            <person name="Chen A."/>
            <person name="Palaniappan K."/>
            <person name="Land M."/>
            <person name="Hauser L."/>
            <person name="Chang Y.J."/>
            <person name="Jeffries C.C."/>
            <person name="Saunders E."/>
            <person name="Chertkov O."/>
            <person name="Brettin T."/>
            <person name="Goker M."/>
            <person name="Rohde M."/>
            <person name="Bristow J."/>
            <person name="Eisen J.A."/>
            <person name="Markowitz V."/>
            <person name="Hugenholtz P."/>
            <person name="Kyrpides N.C."/>
            <person name="Klenk H.P."/>
            <person name="Detter J.C."/>
        </authorList>
    </citation>
    <scope>NUCLEOTIDE SEQUENCE [LARGE SCALE GENOMIC DNA]</scope>
    <source>
        <strain evidence="3">ATCC 13125 / DSM 2366 / CIP 104194 / JCM 7457 / NBRC 12017 / NCIMB 9290 / NRRL B-14731 / HIM 762-3</strain>
    </source>
</reference>
<organism evidence="2 3">
    <name type="scientific">Pedobacter heparinus (strain ATCC 13125 / DSM 2366 / CIP 104194 / JCM 7457 / NBRC 12017 / NCIMB 9290 / NRRL B-14731 / HIM 762-3)</name>
    <dbReference type="NCBI Taxonomy" id="485917"/>
    <lineage>
        <taxon>Bacteria</taxon>
        <taxon>Pseudomonadati</taxon>
        <taxon>Bacteroidota</taxon>
        <taxon>Sphingobacteriia</taxon>
        <taxon>Sphingobacteriales</taxon>
        <taxon>Sphingobacteriaceae</taxon>
        <taxon>Pedobacter</taxon>
    </lineage>
</organism>
<evidence type="ECO:0000313" key="3">
    <source>
        <dbReference type="Proteomes" id="UP000000852"/>
    </source>
</evidence>
<dbReference type="CAZy" id="GT2">
    <property type="family name" value="Glycosyltransferase Family 2"/>
</dbReference>
<dbReference type="STRING" id="485917.Phep_3889"/>
<gene>
    <name evidence="2" type="ordered locus">Phep_3889</name>
</gene>
<dbReference type="KEGG" id="phe:Phep_3889"/>
<dbReference type="Pfam" id="PF00535">
    <property type="entry name" value="Glycos_transf_2"/>
    <property type="match status" value="1"/>
</dbReference>
<dbReference type="PANTHER" id="PTHR22916:SF3">
    <property type="entry name" value="UDP-GLCNAC:BETAGAL BETA-1,3-N-ACETYLGLUCOSAMINYLTRANSFERASE-LIKE PROTEIN 1"/>
    <property type="match status" value="1"/>
</dbReference>